<evidence type="ECO:0000259" key="2">
    <source>
        <dbReference type="Pfam" id="PF00849"/>
    </source>
</evidence>
<dbReference type="PROSITE" id="PS01129">
    <property type="entry name" value="PSI_RLU"/>
    <property type="match status" value="1"/>
</dbReference>
<evidence type="ECO:0000313" key="4">
    <source>
        <dbReference type="Proteomes" id="UP000217265"/>
    </source>
</evidence>
<reference evidence="3 4" key="1">
    <citation type="submission" date="2017-09" db="EMBL/GenBank/DDBJ databases">
        <title>Complete genome sequence of Verrucomicrobial strain HZ-65, isolated from freshwater.</title>
        <authorList>
            <person name="Choi A."/>
        </authorList>
    </citation>
    <scope>NUCLEOTIDE SEQUENCE [LARGE SCALE GENOMIC DNA]</scope>
    <source>
        <strain evidence="3 4">HZ-65</strain>
    </source>
</reference>
<dbReference type="Proteomes" id="UP000217265">
    <property type="component" value="Chromosome"/>
</dbReference>
<dbReference type="GO" id="GO:0003723">
    <property type="term" value="F:RNA binding"/>
    <property type="evidence" value="ECO:0007669"/>
    <property type="project" value="InterPro"/>
</dbReference>
<dbReference type="PANTHER" id="PTHR21600">
    <property type="entry name" value="MITOCHONDRIAL RNA PSEUDOURIDINE SYNTHASE"/>
    <property type="match status" value="1"/>
</dbReference>
<keyword evidence="4" id="KW-1185">Reference proteome</keyword>
<dbReference type="GO" id="GO:0009982">
    <property type="term" value="F:pseudouridine synthase activity"/>
    <property type="evidence" value="ECO:0007669"/>
    <property type="project" value="InterPro"/>
</dbReference>
<dbReference type="AlphaFoldDB" id="A0A290QBL9"/>
<proteinExistence type="inferred from homology"/>
<feature type="domain" description="Pseudouridine synthase RsuA/RluA-like" evidence="2">
    <location>
        <begin position="29"/>
        <end position="208"/>
    </location>
</feature>
<dbReference type="Gene3D" id="3.30.2350.10">
    <property type="entry name" value="Pseudouridine synthase"/>
    <property type="match status" value="1"/>
</dbReference>
<name>A0A290QBL9_9BACT</name>
<organism evidence="3 4">
    <name type="scientific">Nibricoccus aquaticus</name>
    <dbReference type="NCBI Taxonomy" id="2576891"/>
    <lineage>
        <taxon>Bacteria</taxon>
        <taxon>Pseudomonadati</taxon>
        <taxon>Verrucomicrobiota</taxon>
        <taxon>Opitutia</taxon>
        <taxon>Opitutales</taxon>
        <taxon>Opitutaceae</taxon>
        <taxon>Nibricoccus</taxon>
    </lineage>
</organism>
<dbReference type="OrthoDB" id="190268at2"/>
<evidence type="ECO:0000313" key="3">
    <source>
        <dbReference type="EMBL" id="ATC65843.1"/>
    </source>
</evidence>
<dbReference type="CDD" id="cd02869">
    <property type="entry name" value="PseudoU_synth_RluA_like"/>
    <property type="match status" value="1"/>
</dbReference>
<dbReference type="SUPFAM" id="SSF55120">
    <property type="entry name" value="Pseudouridine synthase"/>
    <property type="match status" value="1"/>
</dbReference>
<dbReference type="PANTHER" id="PTHR21600:SF87">
    <property type="entry name" value="RNA PSEUDOURIDYLATE SYNTHASE DOMAIN-CONTAINING PROTEIN 1"/>
    <property type="match status" value="1"/>
</dbReference>
<protein>
    <submittedName>
        <fullName evidence="3">RNA pseudouridine synthase</fullName>
    </submittedName>
</protein>
<comment type="similarity">
    <text evidence="1">Belongs to the pseudouridine synthase RluA family.</text>
</comment>
<dbReference type="EMBL" id="CP023344">
    <property type="protein sequence ID" value="ATC65843.1"/>
    <property type="molecule type" value="Genomic_DNA"/>
</dbReference>
<dbReference type="InterPro" id="IPR020103">
    <property type="entry name" value="PsdUridine_synth_cat_dom_sf"/>
</dbReference>
<dbReference type="RefSeq" id="WP_096057472.1">
    <property type="nucleotide sequence ID" value="NZ_CP023344.1"/>
</dbReference>
<accession>A0A290QBL9</accession>
<sequence length="271" mass="29629">MSASKLFWSTLPLGNDVSLLAVDANGLAAFSKPAGVLSHPNRISEQPRALLTVPYVEEGEYFEWTESVEKSAAGTASGDAPLKKKPATTVLRRLWLLNRLDSATSGVILAASSQELADEIRSMFQKKHVKKIYNALVFGLPSESKQIWKDRLAVQKRGAQIRTAAKSGIPSESHMRVLGQKRGSVPVALIQLEPKTGRSHQLRVQCAQRHLPIVGDLTYGDFAANRAFAKANGEKRLFLHSLETSFTYTFGGKEHTFAAKAPLPPEFALHG</sequence>
<dbReference type="Pfam" id="PF00849">
    <property type="entry name" value="PseudoU_synth_2"/>
    <property type="match status" value="1"/>
</dbReference>
<dbReference type="GO" id="GO:0140098">
    <property type="term" value="F:catalytic activity, acting on RNA"/>
    <property type="evidence" value="ECO:0007669"/>
    <property type="project" value="UniProtKB-ARBA"/>
</dbReference>
<evidence type="ECO:0000256" key="1">
    <source>
        <dbReference type="ARBA" id="ARBA00010876"/>
    </source>
</evidence>
<dbReference type="InterPro" id="IPR050188">
    <property type="entry name" value="RluA_PseudoU_synthase"/>
</dbReference>
<dbReference type="InterPro" id="IPR006145">
    <property type="entry name" value="PsdUridine_synth_RsuA/RluA"/>
</dbReference>
<dbReference type="InterPro" id="IPR006224">
    <property type="entry name" value="PsdUridine_synth_RluA-like_CS"/>
</dbReference>
<dbReference type="KEGG" id="vbh:CMV30_18865"/>
<gene>
    <name evidence="3" type="ORF">CMV30_18865</name>
</gene>
<dbReference type="GO" id="GO:0000455">
    <property type="term" value="P:enzyme-directed rRNA pseudouridine synthesis"/>
    <property type="evidence" value="ECO:0007669"/>
    <property type="project" value="TreeGrafter"/>
</dbReference>